<comment type="caution">
    <text evidence="1">The sequence shown here is derived from an EMBL/GenBank/DDBJ whole genome shotgun (WGS) entry which is preliminary data.</text>
</comment>
<dbReference type="Pfam" id="PF20181">
    <property type="entry name" value="DUF6544"/>
    <property type="match status" value="1"/>
</dbReference>
<accession>A0ABV3X0S6</accession>
<dbReference type="EMBL" id="JAZHFV010000015">
    <property type="protein sequence ID" value="MEX4010530.1"/>
    <property type="molecule type" value="Genomic_DNA"/>
</dbReference>
<sequence>MVILAGIVWWALAVVIAAVVALTVLRMSDQRNANTLWKSLWSDSVQDVAEFDRSMVDGLPEPARRYFLYTIGGGVPIRTVAEIEMEGEIGLGDRSDPRYLAMRGHQVIAPPRGFVWKVDAGLGLMSLSGSDGFDRSRSWVRFWLLQSIPVVREGGNPDHARSAFGRVVAESVFFAPAALLPGKGVEWEAVSPDTARATVSYRDMVQSVDVSVDEEGRPHTVVIPRWSNANPQREYRIQPFGGRLSEFRSFDGYMLPTRIEGGNFIGTPDYFPFYRARVLSIRFIEEP</sequence>
<gene>
    <name evidence="1" type="ORF">V1479_24800</name>
</gene>
<dbReference type="InterPro" id="IPR046674">
    <property type="entry name" value="DUF6544"/>
</dbReference>
<dbReference type="Proteomes" id="UP001559025">
    <property type="component" value="Unassembled WGS sequence"/>
</dbReference>
<name>A0ABV3X0S6_9HYPH</name>
<dbReference type="RefSeq" id="WP_368805198.1">
    <property type="nucleotide sequence ID" value="NZ_JAZHFV010000015.1"/>
</dbReference>
<evidence type="ECO:0000313" key="2">
    <source>
        <dbReference type="Proteomes" id="UP001559025"/>
    </source>
</evidence>
<organism evidence="1 2">
    <name type="scientific">Neoaquamicrobium sediminum</name>
    <dbReference type="NCBI Taxonomy" id="1849104"/>
    <lineage>
        <taxon>Bacteria</taxon>
        <taxon>Pseudomonadati</taxon>
        <taxon>Pseudomonadota</taxon>
        <taxon>Alphaproteobacteria</taxon>
        <taxon>Hyphomicrobiales</taxon>
        <taxon>Phyllobacteriaceae</taxon>
        <taxon>Neoaquamicrobium</taxon>
    </lineage>
</organism>
<protein>
    <submittedName>
        <fullName evidence="1">DUF6544 family protein</fullName>
    </submittedName>
</protein>
<evidence type="ECO:0000313" key="1">
    <source>
        <dbReference type="EMBL" id="MEX4010530.1"/>
    </source>
</evidence>
<reference evidence="1 2" key="1">
    <citation type="submission" date="2024-01" db="EMBL/GenBank/DDBJ databases">
        <title>New evidence supports the origin of RcGTA from prophage.</title>
        <authorList>
            <person name="Xu Y."/>
            <person name="Liu B."/>
            <person name="Chen F."/>
        </authorList>
    </citation>
    <scope>NUCLEOTIDE SEQUENCE [LARGE SCALE GENOMIC DNA]</scope>
    <source>
        <strain evidence="1 2">CBW1107-2</strain>
    </source>
</reference>
<proteinExistence type="predicted"/>
<keyword evidence="2" id="KW-1185">Reference proteome</keyword>